<evidence type="ECO:0000313" key="3">
    <source>
        <dbReference type="Proteomes" id="UP001223712"/>
    </source>
</evidence>
<reference evidence="3" key="1">
    <citation type="journal article" date="2019" name="Int. J. Syst. Evol. Microbiol.">
        <title>The Global Catalogue of Microorganisms (GCM) 10K type strain sequencing project: providing services to taxonomists for standard genome sequencing and annotation.</title>
        <authorList>
            <consortium name="The Broad Institute Genomics Platform"/>
            <consortium name="The Broad Institute Genome Sequencing Center for Infectious Disease"/>
            <person name="Wu L."/>
            <person name="Ma J."/>
        </authorList>
    </citation>
    <scope>NUCLEOTIDE SEQUENCE [LARGE SCALE GENOMIC DNA]</scope>
    <source>
        <strain evidence="3">CECT 7226</strain>
    </source>
</reference>
<keyword evidence="3" id="KW-1185">Reference proteome</keyword>
<sequence>MFEYINNCKAILKTIINEESQNIEKAAGIMAETLKRDGLIHVSGGHCQFYAMEAFYRAGGLVPINPLLPHLFATGPRTQFASDHIYEIEGVGTKIFDDQHVNQHDCIVLASIAGRTIPTIDIAIAAKKKGLKVIALQSLEFSKRTTPKHSSGQFLNDIADVVVDLHIPYGDAVLDIEGVDEKCCPASSVVGFSVLQSLVTQAICSLGKEGITPKVWVSSNLDKGDAINKEHIKSMKGRVSCL</sequence>
<dbReference type="EMBL" id="JAUFQY010000002">
    <property type="protein sequence ID" value="MDN3702237.1"/>
    <property type="molecule type" value="Genomic_DNA"/>
</dbReference>
<keyword evidence="2" id="KW-0413">Isomerase</keyword>
<protein>
    <submittedName>
        <fullName evidence="2">Sugar isomerase domain-containing protein</fullName>
    </submittedName>
</protein>
<evidence type="ECO:0000313" key="2">
    <source>
        <dbReference type="EMBL" id="MDN3702237.1"/>
    </source>
</evidence>
<dbReference type="PROSITE" id="PS51464">
    <property type="entry name" value="SIS"/>
    <property type="match status" value="1"/>
</dbReference>
<accession>A0ABT8CMV5</accession>
<dbReference type="Gene3D" id="3.40.50.10490">
    <property type="entry name" value="Glucose-6-phosphate isomerase like protein, domain 1"/>
    <property type="match status" value="1"/>
</dbReference>
<name>A0ABT8CMV5_9VIBR</name>
<dbReference type="InterPro" id="IPR001347">
    <property type="entry name" value="SIS_dom"/>
</dbReference>
<organism evidence="2 3">
    <name type="scientific">Vibrio artabrorum</name>
    <dbReference type="NCBI Taxonomy" id="446374"/>
    <lineage>
        <taxon>Bacteria</taxon>
        <taxon>Pseudomonadati</taxon>
        <taxon>Pseudomonadota</taxon>
        <taxon>Gammaproteobacteria</taxon>
        <taxon>Vibrionales</taxon>
        <taxon>Vibrionaceae</taxon>
        <taxon>Vibrio</taxon>
    </lineage>
</organism>
<dbReference type="GO" id="GO:0016853">
    <property type="term" value="F:isomerase activity"/>
    <property type="evidence" value="ECO:0007669"/>
    <property type="project" value="UniProtKB-KW"/>
</dbReference>
<dbReference type="RefSeq" id="WP_261839882.1">
    <property type="nucleotide sequence ID" value="NZ_AP025459.1"/>
</dbReference>
<dbReference type="InterPro" id="IPR046348">
    <property type="entry name" value="SIS_dom_sf"/>
</dbReference>
<proteinExistence type="predicted"/>
<dbReference type="Proteomes" id="UP001223712">
    <property type="component" value="Unassembled WGS sequence"/>
</dbReference>
<comment type="caution">
    <text evidence="2">The sequence shown here is derived from an EMBL/GenBank/DDBJ whole genome shotgun (WGS) entry which is preliminary data.</text>
</comment>
<dbReference type="SUPFAM" id="SSF53697">
    <property type="entry name" value="SIS domain"/>
    <property type="match status" value="1"/>
</dbReference>
<evidence type="ECO:0000259" key="1">
    <source>
        <dbReference type="PROSITE" id="PS51464"/>
    </source>
</evidence>
<dbReference type="Pfam" id="PF13580">
    <property type="entry name" value="SIS_2"/>
    <property type="match status" value="1"/>
</dbReference>
<dbReference type="NCBIfam" id="NF002805">
    <property type="entry name" value="PRK02947.1"/>
    <property type="match status" value="1"/>
</dbReference>
<feature type="domain" description="SIS" evidence="1">
    <location>
        <begin position="30"/>
        <end position="213"/>
    </location>
</feature>
<gene>
    <name evidence="2" type="ORF">QWY96_17400</name>
</gene>